<feature type="region of interest" description="Disordered" evidence="2">
    <location>
        <begin position="28"/>
        <end position="72"/>
    </location>
</feature>
<feature type="compositionally biased region" description="Basic and acidic residues" evidence="2">
    <location>
        <begin position="356"/>
        <end position="366"/>
    </location>
</feature>
<dbReference type="RefSeq" id="WP_150456814.1">
    <property type="nucleotide sequence ID" value="NZ_VYKK01000004.1"/>
</dbReference>
<dbReference type="InterPro" id="IPR025645">
    <property type="entry name" value="DUF4349"/>
</dbReference>
<keyword evidence="7" id="KW-1185">Reference proteome</keyword>
<dbReference type="EMBL" id="VYKK01000004">
    <property type="protein sequence ID" value="KAA9007524.1"/>
    <property type="molecule type" value="Genomic_DNA"/>
</dbReference>
<keyword evidence="3" id="KW-0472">Membrane</keyword>
<evidence type="ECO:0000256" key="1">
    <source>
        <dbReference type="SAM" id="Coils"/>
    </source>
</evidence>
<feature type="chain" id="PRO_5038883665" evidence="4">
    <location>
        <begin position="30"/>
        <end position="366"/>
    </location>
</feature>
<name>A0A5J5GJ56_9BACL</name>
<evidence type="ECO:0000256" key="2">
    <source>
        <dbReference type="SAM" id="MobiDB-lite"/>
    </source>
</evidence>
<keyword evidence="3" id="KW-0812">Transmembrane</keyword>
<keyword evidence="3" id="KW-1133">Transmembrane helix</keyword>
<feature type="compositionally biased region" description="Low complexity" evidence="2">
    <location>
        <begin position="48"/>
        <end position="66"/>
    </location>
</feature>
<evidence type="ECO:0000259" key="5">
    <source>
        <dbReference type="Pfam" id="PF14257"/>
    </source>
</evidence>
<comment type="caution">
    <text evidence="6">The sequence shown here is derived from an EMBL/GenBank/DDBJ whole genome shotgun (WGS) entry which is preliminary data.</text>
</comment>
<feature type="signal peptide" evidence="4">
    <location>
        <begin position="1"/>
        <end position="29"/>
    </location>
</feature>
<feature type="region of interest" description="Disordered" evidence="2">
    <location>
        <begin position="328"/>
        <end position="366"/>
    </location>
</feature>
<gene>
    <name evidence="6" type="ORF">F4V43_03270</name>
</gene>
<feature type="coiled-coil region" evidence="1">
    <location>
        <begin position="221"/>
        <end position="248"/>
    </location>
</feature>
<dbReference type="Pfam" id="PF14257">
    <property type="entry name" value="DUF4349"/>
    <property type="match status" value="1"/>
</dbReference>
<protein>
    <submittedName>
        <fullName evidence="6">DUF4349 domain-containing protein</fullName>
    </submittedName>
</protein>
<feature type="transmembrane region" description="Helical" evidence="3">
    <location>
        <begin position="296"/>
        <end position="321"/>
    </location>
</feature>
<feature type="domain" description="DUF4349" evidence="5">
    <location>
        <begin position="106"/>
        <end position="318"/>
    </location>
</feature>
<accession>A0A5J5GJ56</accession>
<reference evidence="6 7" key="1">
    <citation type="submission" date="2019-09" db="EMBL/GenBank/DDBJ databases">
        <title>Bacillus ochoae sp. nov., Paenibacillus whitsoniae sp. nov., Paenibacillus spiritus sp. nov. Isolated from the Mars Exploration Rover during spacecraft assembly.</title>
        <authorList>
            <person name="Seuylemezian A."/>
            <person name="Vaishampayan P."/>
        </authorList>
    </citation>
    <scope>NUCLEOTIDE SEQUENCE [LARGE SCALE GENOMIC DNA]</scope>
    <source>
        <strain evidence="6 7">MER_111</strain>
    </source>
</reference>
<dbReference type="OrthoDB" id="5381491at2"/>
<evidence type="ECO:0000313" key="7">
    <source>
        <dbReference type="Proteomes" id="UP000367750"/>
    </source>
</evidence>
<keyword evidence="1" id="KW-0175">Coiled coil</keyword>
<sequence length="366" mass="38552">MTKRGLRNGLRAGLLMLVLALGGCGSGNDADTRSHSAASGDGAGGGVNNQAAVTEAAPEAKAASAEVGNSASKMDVDEAGLGAEGGNTGAQEMAAGPGEADAISKKLVYHASFEMEVEDYESASSKVEDTVRAAGGYIVQFTESASEEARGGTFTFKVPAQGFSSLLAKLEKIPHASMERSLKGFDVTEEYVDLEARLGAKELLETQYAAFMKKATKASDLVAFANELNKVQEEIERIKGRMRYIDQNVRYSTIEMHLYQSGGAGGLEKKESPSLVGRAGDALSGTLSGLSAFAQWLFVFFAGALPFLFLAGVALAVFLLLRRRGQQRSRRPDPDNGAAAIPLSNPPLPSGEDDLREGSSEEDGQR</sequence>
<evidence type="ECO:0000256" key="3">
    <source>
        <dbReference type="SAM" id="Phobius"/>
    </source>
</evidence>
<dbReference type="AlphaFoldDB" id="A0A5J5GJ56"/>
<proteinExistence type="predicted"/>
<organism evidence="6 7">
    <name type="scientific">Paenibacillus spiritus</name>
    <dbReference type="NCBI Taxonomy" id="2496557"/>
    <lineage>
        <taxon>Bacteria</taxon>
        <taxon>Bacillati</taxon>
        <taxon>Bacillota</taxon>
        <taxon>Bacilli</taxon>
        <taxon>Bacillales</taxon>
        <taxon>Paenibacillaceae</taxon>
        <taxon>Paenibacillus</taxon>
    </lineage>
</organism>
<dbReference type="Proteomes" id="UP000367750">
    <property type="component" value="Unassembled WGS sequence"/>
</dbReference>
<evidence type="ECO:0000313" key="6">
    <source>
        <dbReference type="EMBL" id="KAA9007524.1"/>
    </source>
</evidence>
<keyword evidence="4" id="KW-0732">Signal</keyword>
<evidence type="ECO:0000256" key="4">
    <source>
        <dbReference type="SAM" id="SignalP"/>
    </source>
</evidence>
<dbReference type="PROSITE" id="PS51257">
    <property type="entry name" value="PROKAR_LIPOPROTEIN"/>
    <property type="match status" value="1"/>
</dbReference>